<name>A0A811NVM8_9POAL</name>
<dbReference type="SUPFAM" id="SSF81383">
    <property type="entry name" value="F-box domain"/>
    <property type="match status" value="1"/>
</dbReference>
<feature type="compositionally biased region" description="Basic residues" evidence="1">
    <location>
        <begin position="93"/>
        <end position="106"/>
    </location>
</feature>
<dbReference type="PANTHER" id="PTHR33207">
    <property type="entry name" value="F-BOX DOMAIN CONTAINING PROTEIN-RELATED"/>
    <property type="match status" value="1"/>
</dbReference>
<accession>A0A811NVM8</accession>
<feature type="compositionally biased region" description="Polar residues" evidence="1">
    <location>
        <begin position="14"/>
        <end position="23"/>
    </location>
</feature>
<dbReference type="Proteomes" id="UP000604825">
    <property type="component" value="Unassembled WGS sequence"/>
</dbReference>
<dbReference type="OrthoDB" id="682546at2759"/>
<feature type="domain" description="F-box" evidence="2">
    <location>
        <begin position="113"/>
        <end position="146"/>
    </location>
</feature>
<organism evidence="3 4">
    <name type="scientific">Miscanthus lutarioriparius</name>
    <dbReference type="NCBI Taxonomy" id="422564"/>
    <lineage>
        <taxon>Eukaryota</taxon>
        <taxon>Viridiplantae</taxon>
        <taxon>Streptophyta</taxon>
        <taxon>Embryophyta</taxon>
        <taxon>Tracheophyta</taxon>
        <taxon>Spermatophyta</taxon>
        <taxon>Magnoliopsida</taxon>
        <taxon>Liliopsida</taxon>
        <taxon>Poales</taxon>
        <taxon>Poaceae</taxon>
        <taxon>PACMAD clade</taxon>
        <taxon>Panicoideae</taxon>
        <taxon>Andropogonodae</taxon>
        <taxon>Andropogoneae</taxon>
        <taxon>Saccharinae</taxon>
        <taxon>Miscanthus</taxon>
    </lineage>
</organism>
<dbReference type="Pfam" id="PF12937">
    <property type="entry name" value="F-box-like"/>
    <property type="match status" value="1"/>
</dbReference>
<feature type="region of interest" description="Disordered" evidence="1">
    <location>
        <begin position="1"/>
        <end position="106"/>
    </location>
</feature>
<dbReference type="EMBL" id="CAJGYO010000005">
    <property type="protein sequence ID" value="CAD6230969.1"/>
    <property type="molecule type" value="Genomic_DNA"/>
</dbReference>
<dbReference type="AlphaFoldDB" id="A0A811NVM8"/>
<evidence type="ECO:0000259" key="2">
    <source>
        <dbReference type="Pfam" id="PF12937"/>
    </source>
</evidence>
<evidence type="ECO:0000313" key="4">
    <source>
        <dbReference type="Proteomes" id="UP000604825"/>
    </source>
</evidence>
<gene>
    <name evidence="3" type="ORF">NCGR_LOCUS21108</name>
</gene>
<protein>
    <recommendedName>
        <fullName evidence="2">F-box domain-containing protein</fullName>
    </recommendedName>
</protein>
<dbReference type="Gene3D" id="1.20.1280.50">
    <property type="match status" value="1"/>
</dbReference>
<evidence type="ECO:0000256" key="1">
    <source>
        <dbReference type="SAM" id="MobiDB-lite"/>
    </source>
</evidence>
<dbReference type="InterPro" id="IPR036047">
    <property type="entry name" value="F-box-like_dom_sf"/>
</dbReference>
<keyword evidence="4" id="KW-1185">Reference proteome</keyword>
<dbReference type="InterPro" id="IPR001810">
    <property type="entry name" value="F-box_dom"/>
</dbReference>
<evidence type="ECO:0000313" key="3">
    <source>
        <dbReference type="EMBL" id="CAD6230969.1"/>
    </source>
</evidence>
<reference evidence="3" key="1">
    <citation type="submission" date="2020-10" db="EMBL/GenBank/DDBJ databases">
        <authorList>
            <person name="Han B."/>
            <person name="Lu T."/>
            <person name="Zhao Q."/>
            <person name="Huang X."/>
            <person name="Zhao Y."/>
        </authorList>
    </citation>
    <scope>NUCLEOTIDE SEQUENCE</scope>
</reference>
<dbReference type="CDD" id="cd09917">
    <property type="entry name" value="F-box_SF"/>
    <property type="match status" value="1"/>
</dbReference>
<comment type="caution">
    <text evidence="3">The sequence shown here is derived from an EMBL/GenBank/DDBJ whole genome shotgun (WGS) entry which is preliminary data.</text>
</comment>
<proteinExistence type="predicted"/>
<sequence length="518" mass="57756">MVRSDVDPSEPTIPFQQQKSEPTIQELPSGLGYVAARTQRKPFNPPPPMTGGDSSPTLAPPPKGGKEPSTTTTTTLSLRAGLPSAAVTDSGHGRRKQRRRKARRASPIHKLGDDLLLEVFHRLPSLATLVRAAFTCRAWRRAVASSPDFRRRFRAIHPAPLLGLFFDAPGPVPDSNATAFPIFVPSRRRDRDLTAAVRGGDFLLTCTEDLPDEAPSWEMVDCCHGCVLLMNWELSSLVVFNPLARQSEDVFDVGSDDMFDNHRGHQYGNAIPRLLISAEDPTSFRVVLLVYDKCRTFRRVQVMMHGFKMRVACKPMGICTGSTRIRDNLNVGVLMPTRDNDGVERWVLDKVVPIDRELERALRVGLDDGSVVDHLVDVPSALSVFAVRDGYVYLATLADNPQSPCWLLSLCLETMSLERLFKNMSEDAAHPYIMVWPPLVGNYGRTPWWFLSLCQEITKVGEAVPDDVLDCDIRSFLCFDFGKTKDGMTCISQSDDLRVFVLMHTEDDDSVQVLRDGC</sequence>